<accession>A0A227KRY6</accession>
<comment type="similarity">
    <text evidence="2 8">Belongs to the acetyltransferase family. ArgA subfamily.</text>
</comment>
<evidence type="ECO:0000256" key="7">
    <source>
        <dbReference type="ARBA" id="ARBA00048372"/>
    </source>
</evidence>
<dbReference type="NCBIfam" id="TIGR01890">
    <property type="entry name" value="N-Ac-Glu-synth"/>
    <property type="match status" value="1"/>
</dbReference>
<evidence type="ECO:0000256" key="3">
    <source>
        <dbReference type="ARBA" id="ARBA00022571"/>
    </source>
</evidence>
<comment type="miscellaneous">
    <text evidence="8">In bacteria which possess the bifunctional enzyme ornithine acetyltransferase/N-acetylglutamate synthase (ArgJ), ArgA fulfills an anaplerotic role.</text>
</comment>
<dbReference type="HAMAP" id="MF_01105">
    <property type="entry name" value="N_acetyl_glu_synth"/>
    <property type="match status" value="1"/>
</dbReference>
<dbReference type="Gene3D" id="3.40.1160.10">
    <property type="entry name" value="Acetylglutamate kinase-like"/>
    <property type="match status" value="1"/>
</dbReference>
<dbReference type="InterPro" id="IPR001048">
    <property type="entry name" value="Asp/Glu/Uridylate_kinase"/>
</dbReference>
<comment type="catalytic activity">
    <reaction evidence="7 8">
        <text>L-glutamate + acetyl-CoA = N-acetyl-L-glutamate + CoA + H(+)</text>
        <dbReference type="Rhea" id="RHEA:24292"/>
        <dbReference type="ChEBI" id="CHEBI:15378"/>
        <dbReference type="ChEBI" id="CHEBI:29985"/>
        <dbReference type="ChEBI" id="CHEBI:44337"/>
        <dbReference type="ChEBI" id="CHEBI:57287"/>
        <dbReference type="ChEBI" id="CHEBI:57288"/>
        <dbReference type="EC" id="2.3.1.1"/>
    </reaction>
</comment>
<proteinExistence type="inferred from homology"/>
<evidence type="ECO:0000313" key="10">
    <source>
        <dbReference type="EMBL" id="OXE51262.1"/>
    </source>
</evidence>
<dbReference type="Proteomes" id="UP000214610">
    <property type="component" value="Unassembled WGS sequence"/>
</dbReference>
<dbReference type="EC" id="2.3.1.1" evidence="8"/>
<organism evidence="10 11">
    <name type="scientific">Turicimonas muris</name>
    <dbReference type="NCBI Taxonomy" id="1796652"/>
    <lineage>
        <taxon>Bacteria</taxon>
        <taxon>Pseudomonadati</taxon>
        <taxon>Pseudomonadota</taxon>
        <taxon>Betaproteobacteria</taxon>
        <taxon>Burkholderiales</taxon>
        <taxon>Sutterellaceae</taxon>
        <taxon>Turicimonas</taxon>
    </lineage>
</organism>
<dbReference type="InterPro" id="IPR033719">
    <property type="entry name" value="NAGS_kin"/>
</dbReference>
<keyword evidence="5 8" id="KW-0808">Transferase</keyword>
<dbReference type="RefSeq" id="WP_084081433.1">
    <property type="nucleotide sequence ID" value="NZ_CAJTBZ010000009.1"/>
</dbReference>
<evidence type="ECO:0000256" key="6">
    <source>
        <dbReference type="ARBA" id="ARBA00023315"/>
    </source>
</evidence>
<dbReference type="GeneID" id="78363467"/>
<dbReference type="SUPFAM" id="SSF55729">
    <property type="entry name" value="Acyl-CoA N-acyltransferases (Nat)"/>
    <property type="match status" value="1"/>
</dbReference>
<dbReference type="GO" id="GO:0005737">
    <property type="term" value="C:cytoplasm"/>
    <property type="evidence" value="ECO:0007669"/>
    <property type="project" value="UniProtKB-SubCell"/>
</dbReference>
<keyword evidence="3 8" id="KW-0055">Arginine biosynthesis</keyword>
<dbReference type="InterPro" id="IPR036393">
    <property type="entry name" value="AceGlu_kinase-like_sf"/>
</dbReference>
<dbReference type="Pfam" id="PF00583">
    <property type="entry name" value="Acetyltransf_1"/>
    <property type="match status" value="1"/>
</dbReference>
<dbReference type="Gene3D" id="3.40.630.30">
    <property type="match status" value="1"/>
</dbReference>
<feature type="domain" description="N-acetyltransferase" evidence="9">
    <location>
        <begin position="307"/>
        <end position="446"/>
    </location>
</feature>
<dbReference type="EMBL" id="NHMP01000001">
    <property type="protein sequence ID" value="OXE51262.1"/>
    <property type="molecule type" value="Genomic_DNA"/>
</dbReference>
<comment type="caution">
    <text evidence="10">The sequence shown here is derived from an EMBL/GenBank/DDBJ whole genome shotgun (WGS) entry which is preliminary data.</text>
</comment>
<sequence length="453" mass="50586">MTDTQEEKNLEQEELQEEEESIAPWVQWFRGVAPHIHSIKNQTIVIAVSGEMIERGKLESFIHDVSVISALGSKLVLVYGVRPQVERLLKLQNIRPSLSNNIRITDPETLSCVKEAAGEVRLDIEAAFSQGLPNTPMAHSHVRVVSGNFVIARPLGIIDGIDFKLTGIVRKVDSEAIHQQLNNKNIVLVAPLGFSPTGEAFNLTLEDVASSIAGAIKADKLVLLSDVDGVRRFGEVISELTAEQAEEFVEKGLVDQEDIYNLGYALKAIKKGVDRVHIIPYFLDGGILGELFTHDGVGTLITEEHMESMKTATIDDLQGLIKLLQPLEEDGTLVKRPREKLEADISKFIVLEHDGIIYGSAALYAFPEEKIGEMGALTVHPDYQGKGEADKLLRQIEKQARKEGLTRLFVLTTRTAHWFLKKGFRTASLEELPLKKRDLYNWQRRSQIFIKDL</sequence>
<reference evidence="11" key="1">
    <citation type="submission" date="2017-05" db="EMBL/GenBank/DDBJ databases">
        <title>Improved OligoMM genomes.</title>
        <authorList>
            <person name="Garzetti D."/>
        </authorList>
    </citation>
    <scope>NUCLEOTIDE SEQUENCE [LARGE SCALE GENOMIC DNA]</scope>
    <source>
        <strain evidence="11">YL45</strain>
    </source>
</reference>
<dbReference type="PROSITE" id="PS51186">
    <property type="entry name" value="GNAT"/>
    <property type="match status" value="1"/>
</dbReference>
<keyword evidence="8" id="KW-0963">Cytoplasm</keyword>
<dbReference type="InterPro" id="IPR016181">
    <property type="entry name" value="Acyl_CoA_acyltransferase"/>
</dbReference>
<dbReference type="PANTHER" id="PTHR30602:SF12">
    <property type="entry name" value="AMINO-ACID ACETYLTRANSFERASE NAGS1, CHLOROPLASTIC-RELATED"/>
    <property type="match status" value="1"/>
</dbReference>
<keyword evidence="6 8" id="KW-0012">Acyltransferase</keyword>
<gene>
    <name evidence="8" type="primary">argA</name>
    <name evidence="10" type="ORF">ADH67_02915</name>
</gene>
<dbReference type="NCBIfam" id="NF003641">
    <property type="entry name" value="PRK05279.1"/>
    <property type="match status" value="1"/>
</dbReference>
<dbReference type="InterPro" id="IPR010167">
    <property type="entry name" value="NH2A_AcTrfase"/>
</dbReference>
<dbReference type="GO" id="GO:0006526">
    <property type="term" value="P:L-arginine biosynthetic process"/>
    <property type="evidence" value="ECO:0007669"/>
    <property type="project" value="UniProtKB-UniRule"/>
</dbReference>
<comment type="pathway">
    <text evidence="1 8">Amino-acid biosynthesis; L-arginine biosynthesis; N(2)-acetyl-L-ornithine from L-glutamate: step 1/4.</text>
</comment>
<evidence type="ECO:0000259" key="9">
    <source>
        <dbReference type="PROSITE" id="PS51186"/>
    </source>
</evidence>
<dbReference type="CDD" id="cd04237">
    <property type="entry name" value="AAK_NAGS-ABP"/>
    <property type="match status" value="1"/>
</dbReference>
<dbReference type="SUPFAM" id="SSF53633">
    <property type="entry name" value="Carbamate kinase-like"/>
    <property type="match status" value="1"/>
</dbReference>
<dbReference type="GO" id="GO:0004042">
    <property type="term" value="F:L-glutamate N-acetyltransferase activity"/>
    <property type="evidence" value="ECO:0007669"/>
    <property type="project" value="UniProtKB-UniRule"/>
</dbReference>
<dbReference type="PANTHER" id="PTHR30602">
    <property type="entry name" value="AMINO-ACID ACETYLTRANSFERASE"/>
    <property type="match status" value="1"/>
</dbReference>
<comment type="subcellular location">
    <subcellularLocation>
        <location evidence="8">Cytoplasm</location>
    </subcellularLocation>
</comment>
<evidence type="ECO:0000256" key="8">
    <source>
        <dbReference type="HAMAP-Rule" id="MF_01105"/>
    </source>
</evidence>
<protein>
    <recommendedName>
        <fullName evidence="8">Amino-acid acetyltransferase</fullName>
        <ecNumber evidence="8">2.3.1.1</ecNumber>
    </recommendedName>
    <alternativeName>
        <fullName evidence="8">N-acetylglutamate synthase</fullName>
        <shortName evidence="8">AGS</shortName>
        <shortName evidence="8">NAGS</shortName>
    </alternativeName>
</protein>
<keyword evidence="4 8" id="KW-0028">Amino-acid biosynthesis</keyword>
<keyword evidence="11" id="KW-1185">Reference proteome</keyword>
<evidence type="ECO:0000313" key="11">
    <source>
        <dbReference type="Proteomes" id="UP000214610"/>
    </source>
</evidence>
<dbReference type="InterPro" id="IPR000182">
    <property type="entry name" value="GNAT_dom"/>
</dbReference>
<evidence type="ECO:0000256" key="5">
    <source>
        <dbReference type="ARBA" id="ARBA00022679"/>
    </source>
</evidence>
<dbReference type="UniPathway" id="UPA00068">
    <property type="reaction ID" value="UER00106"/>
</dbReference>
<dbReference type="Pfam" id="PF00696">
    <property type="entry name" value="AA_kinase"/>
    <property type="match status" value="1"/>
</dbReference>
<evidence type="ECO:0000256" key="4">
    <source>
        <dbReference type="ARBA" id="ARBA00022605"/>
    </source>
</evidence>
<dbReference type="CDD" id="cd04301">
    <property type="entry name" value="NAT_SF"/>
    <property type="match status" value="1"/>
</dbReference>
<evidence type="ECO:0000256" key="2">
    <source>
        <dbReference type="ARBA" id="ARBA00009145"/>
    </source>
</evidence>
<evidence type="ECO:0000256" key="1">
    <source>
        <dbReference type="ARBA" id="ARBA00004925"/>
    </source>
</evidence>
<dbReference type="PIRSF" id="PIRSF000423">
    <property type="entry name" value="ArgA"/>
    <property type="match status" value="1"/>
</dbReference>
<dbReference type="AlphaFoldDB" id="A0A227KRY6"/>
<name>A0A227KRY6_9BURK</name>